<protein>
    <submittedName>
        <fullName evidence="3">Uncharacterized protein</fullName>
    </submittedName>
</protein>
<keyword evidence="4" id="KW-1185">Reference proteome</keyword>
<keyword evidence="2" id="KW-1133">Transmembrane helix</keyword>
<organism evidence="3 4">
    <name type="scientific">Cristinia sonorae</name>
    <dbReference type="NCBI Taxonomy" id="1940300"/>
    <lineage>
        <taxon>Eukaryota</taxon>
        <taxon>Fungi</taxon>
        <taxon>Dikarya</taxon>
        <taxon>Basidiomycota</taxon>
        <taxon>Agaricomycotina</taxon>
        <taxon>Agaricomycetes</taxon>
        <taxon>Agaricomycetidae</taxon>
        <taxon>Agaricales</taxon>
        <taxon>Pleurotineae</taxon>
        <taxon>Stephanosporaceae</taxon>
        <taxon>Cristinia</taxon>
    </lineage>
</organism>
<reference evidence="3" key="1">
    <citation type="journal article" date="2021" name="New Phytol.">
        <title>Evolutionary innovations through gain and loss of genes in the ectomycorrhizal Boletales.</title>
        <authorList>
            <person name="Wu G."/>
            <person name="Miyauchi S."/>
            <person name="Morin E."/>
            <person name="Kuo A."/>
            <person name="Drula E."/>
            <person name="Varga T."/>
            <person name="Kohler A."/>
            <person name="Feng B."/>
            <person name="Cao Y."/>
            <person name="Lipzen A."/>
            <person name="Daum C."/>
            <person name="Hundley H."/>
            <person name="Pangilinan J."/>
            <person name="Johnson J."/>
            <person name="Barry K."/>
            <person name="LaButti K."/>
            <person name="Ng V."/>
            <person name="Ahrendt S."/>
            <person name="Min B."/>
            <person name="Choi I.G."/>
            <person name="Park H."/>
            <person name="Plett J.M."/>
            <person name="Magnuson J."/>
            <person name="Spatafora J.W."/>
            <person name="Nagy L.G."/>
            <person name="Henrissat B."/>
            <person name="Grigoriev I.V."/>
            <person name="Yang Z.L."/>
            <person name="Xu J."/>
            <person name="Martin F.M."/>
        </authorList>
    </citation>
    <scope>NUCLEOTIDE SEQUENCE</scope>
    <source>
        <strain evidence="3">KKN 215</strain>
    </source>
</reference>
<feature type="transmembrane region" description="Helical" evidence="2">
    <location>
        <begin position="6"/>
        <end position="27"/>
    </location>
</feature>
<keyword evidence="2" id="KW-0812">Transmembrane</keyword>
<evidence type="ECO:0000313" key="3">
    <source>
        <dbReference type="EMBL" id="KAH8101161.1"/>
    </source>
</evidence>
<sequence length="75" mass="7824">MSSLALSRPFAAAVVGGTAATLGYMYVAGSKTKKQTQPASIYKPTEETGGLASTETDARMNSSDVRQAVQGERKP</sequence>
<accession>A0A8K0XQ87</accession>
<dbReference type="OrthoDB" id="2749813at2759"/>
<feature type="region of interest" description="Disordered" evidence="1">
    <location>
        <begin position="32"/>
        <end position="75"/>
    </location>
</feature>
<keyword evidence="2" id="KW-0472">Membrane</keyword>
<evidence type="ECO:0000256" key="2">
    <source>
        <dbReference type="SAM" id="Phobius"/>
    </source>
</evidence>
<name>A0A8K0XQ87_9AGAR</name>
<dbReference type="AlphaFoldDB" id="A0A8K0XQ87"/>
<evidence type="ECO:0000256" key="1">
    <source>
        <dbReference type="SAM" id="MobiDB-lite"/>
    </source>
</evidence>
<proteinExistence type="predicted"/>
<gene>
    <name evidence="3" type="ORF">BXZ70DRAFT_1007554</name>
</gene>
<comment type="caution">
    <text evidence="3">The sequence shown here is derived from an EMBL/GenBank/DDBJ whole genome shotgun (WGS) entry which is preliminary data.</text>
</comment>
<evidence type="ECO:0000313" key="4">
    <source>
        <dbReference type="Proteomes" id="UP000813824"/>
    </source>
</evidence>
<dbReference type="Proteomes" id="UP000813824">
    <property type="component" value="Unassembled WGS sequence"/>
</dbReference>
<dbReference type="EMBL" id="JAEVFJ010000013">
    <property type="protein sequence ID" value="KAH8101161.1"/>
    <property type="molecule type" value="Genomic_DNA"/>
</dbReference>
<feature type="compositionally biased region" description="Polar residues" evidence="1">
    <location>
        <begin position="51"/>
        <end position="65"/>
    </location>
</feature>